<dbReference type="InterPro" id="IPR006551">
    <property type="entry name" value="Polynucleotide_phosphatase"/>
</dbReference>
<sequence>MASSSSSSSSKKRTAKDAELDSGGKAAKKIHPFFTREAKEPEQHGTFKWLKPLGPKSTCLHGVNLEPPSRSKVALFDLDGTIIKTSFGSKDATWEWWRLQVPAALKKLHDDGYSVVIISNQALKAVALKAWKEKVPSIATSLSSLPFRILAATAKDYYRKPMIGMWTELTRIFKEDGVEIDKSGSFFVGDAAGRQYPNGKSDFSGTDRKWASNIGLTFHTPEEYFLGLPVHANFKLEGFHVSSLTELPPYTPTHTALLLDPRIPEIVLFVGFPSLGKTSFYNRYFKPADYVHINQDILGSRPKCIKAVDEALNNGLACVIDNTNRDAATRKHYVDLARKRKVPIRCFHFTGSMELAWHNNLYRAFNMPPSVASNEPKRELVPYLAYTSYKGAFQEPELSEGFSEIKKINWVFEGDEEVRRHWSMWHQLEGK</sequence>
<dbReference type="Proteomes" id="UP001437256">
    <property type="component" value="Unassembled WGS sequence"/>
</dbReference>
<name>A0ABR2ZK22_9AGAR</name>
<evidence type="ECO:0000313" key="2">
    <source>
        <dbReference type="EMBL" id="KAL0061083.1"/>
    </source>
</evidence>
<keyword evidence="2" id="KW-0808">Transferase</keyword>
<accession>A0ABR2ZK22</accession>
<dbReference type="SUPFAM" id="SSF52540">
    <property type="entry name" value="P-loop containing nucleoside triphosphate hydrolases"/>
    <property type="match status" value="1"/>
</dbReference>
<dbReference type="Pfam" id="PF13671">
    <property type="entry name" value="AAA_33"/>
    <property type="match status" value="1"/>
</dbReference>
<dbReference type="Gene3D" id="3.40.50.300">
    <property type="entry name" value="P-loop containing nucleotide triphosphate hydrolases"/>
    <property type="match status" value="1"/>
</dbReference>
<dbReference type="SUPFAM" id="SSF56784">
    <property type="entry name" value="HAD-like"/>
    <property type="match status" value="1"/>
</dbReference>
<dbReference type="NCBIfam" id="TIGR01664">
    <property type="entry name" value="DNA-3'-Pase"/>
    <property type="match status" value="1"/>
</dbReference>
<keyword evidence="2" id="KW-0418">Kinase</keyword>
<comment type="caution">
    <text evidence="2">The sequence shown here is derived from an EMBL/GenBank/DDBJ whole genome shotgun (WGS) entry which is preliminary data.</text>
</comment>
<dbReference type="EMBL" id="JBBXMP010000148">
    <property type="protein sequence ID" value="KAL0061083.1"/>
    <property type="molecule type" value="Genomic_DNA"/>
</dbReference>
<reference evidence="2 3" key="1">
    <citation type="submission" date="2024-05" db="EMBL/GenBank/DDBJ databases">
        <title>A draft genome resource for the thread blight pathogen Marasmius tenuissimus strain MS-2.</title>
        <authorList>
            <person name="Yulfo-Soto G.E."/>
            <person name="Baruah I.K."/>
            <person name="Amoako-Attah I."/>
            <person name="Bukari Y."/>
            <person name="Meinhardt L.W."/>
            <person name="Bailey B.A."/>
            <person name="Cohen S.P."/>
        </authorList>
    </citation>
    <scope>NUCLEOTIDE SEQUENCE [LARGE SCALE GENOMIC DNA]</scope>
    <source>
        <strain evidence="2 3">MS-2</strain>
    </source>
</reference>
<evidence type="ECO:0000256" key="1">
    <source>
        <dbReference type="SAM" id="MobiDB-lite"/>
    </source>
</evidence>
<dbReference type="InterPro" id="IPR006549">
    <property type="entry name" value="HAD-SF_hydro_IIIA"/>
</dbReference>
<gene>
    <name evidence="2" type="primary">pnk1</name>
    <name evidence="2" type="ORF">AAF712_012077</name>
</gene>
<dbReference type="InterPro" id="IPR036412">
    <property type="entry name" value="HAD-like_sf"/>
</dbReference>
<dbReference type="Gene3D" id="3.40.50.1000">
    <property type="entry name" value="HAD superfamily/HAD-like"/>
    <property type="match status" value="1"/>
</dbReference>
<evidence type="ECO:0000313" key="3">
    <source>
        <dbReference type="Proteomes" id="UP001437256"/>
    </source>
</evidence>
<dbReference type="InterPro" id="IPR027417">
    <property type="entry name" value="P-loop_NTPase"/>
</dbReference>
<organism evidence="2 3">
    <name type="scientific">Marasmius tenuissimus</name>
    <dbReference type="NCBI Taxonomy" id="585030"/>
    <lineage>
        <taxon>Eukaryota</taxon>
        <taxon>Fungi</taxon>
        <taxon>Dikarya</taxon>
        <taxon>Basidiomycota</taxon>
        <taxon>Agaricomycotina</taxon>
        <taxon>Agaricomycetes</taxon>
        <taxon>Agaricomycetidae</taxon>
        <taxon>Agaricales</taxon>
        <taxon>Marasmiineae</taxon>
        <taxon>Marasmiaceae</taxon>
        <taxon>Marasmius</taxon>
    </lineage>
</organism>
<dbReference type="PANTHER" id="PTHR12083">
    <property type="entry name" value="BIFUNCTIONAL POLYNUCLEOTIDE PHOSPHATASE/KINASE"/>
    <property type="match status" value="1"/>
</dbReference>
<proteinExistence type="predicted"/>
<dbReference type="GO" id="GO:0016301">
    <property type="term" value="F:kinase activity"/>
    <property type="evidence" value="ECO:0007669"/>
    <property type="project" value="UniProtKB-KW"/>
</dbReference>
<feature type="region of interest" description="Disordered" evidence="1">
    <location>
        <begin position="1"/>
        <end position="27"/>
    </location>
</feature>
<dbReference type="NCBIfam" id="TIGR01662">
    <property type="entry name" value="HAD-SF-IIIA"/>
    <property type="match status" value="1"/>
</dbReference>
<dbReference type="PANTHER" id="PTHR12083:SF9">
    <property type="entry name" value="BIFUNCTIONAL POLYNUCLEOTIDE PHOSPHATASE_KINASE"/>
    <property type="match status" value="1"/>
</dbReference>
<dbReference type="InterPro" id="IPR023214">
    <property type="entry name" value="HAD_sf"/>
</dbReference>
<dbReference type="InterPro" id="IPR013954">
    <property type="entry name" value="PNK3P"/>
</dbReference>
<dbReference type="Pfam" id="PF08645">
    <property type="entry name" value="PNK3P"/>
    <property type="match status" value="1"/>
</dbReference>
<protein>
    <submittedName>
        <fullName evidence="2">DNA kinase/phosphatase Pnk1</fullName>
    </submittedName>
</protein>
<keyword evidence="3" id="KW-1185">Reference proteome</keyword>